<feature type="compositionally biased region" description="Polar residues" evidence="3">
    <location>
        <begin position="1"/>
        <end position="25"/>
    </location>
</feature>
<sequence>MKRSGSSRVPSPTNTTYSGISNYRSESYRPLRDATPGPLPNADPHTVARIHFDELSRYLAAYLAKEPANSRSTARQKLTRLTRQQFQELSTDVYDELVRRKNNTTNNEVPFLPVRDDFHPKRNQARQKLATLPTGRFKDLSSDVYYELARRYPEFKEDPTDGAPLPSPGSTYDDYPSPDFPTSPRGNVATPPVPIRPARLSEDKPFDNGFAGSPSTSTRRPSEDTYGRRRPSDDDFANGRSSGVEGYAGSPGAGARRRPSQDLYRSDDRRRPSQDTTIRRSEDREHPGAGVGRRPSESVSVTSESTSASNAQSATAGMGMIIPNKSTIAEEVIEVPYGREVRDSSSTAIDDRDRDRDRSGERGRETDTDGEDFSPRGLSGGGLGGLSGLSARLQAAEGEDEDGAGGRSDDYFDKMSFGRASVTSDRSTGAAGIGSRMLGGGRTSVGGDEHERLRRDYEFKIATMQSRITGLERDLEDVQQREQKWSEGEERVRIMQQELEELRQRLEEKGGAILSVQQELNTLREDRTREKGIEARRAREDEEEMQILRDRCERLEAEHEGREQGNPELLDQLRSDMEGLLTELSDLSRRNDELMTAKDSDLVIIRDLDSQLKEYKRKYEQAKTELRSVKATSQLFLQAPRTDDQLPVSPEGGLLDIHVTAFVTAIDSLLTAGRSNSPTRVLTPMKAVVNAVTVIIEDVRAFERRPRRDRSEVDLDALRALRERADATLSNLVAATKTHATSSGMSPVSLLDAAASHVSATVTEIGKTVCIRKATRAEQEQFSPPTTSTSATNGFTPSLRSVDEYRSAHQRGESSASSRRGDEVAASGRFTESPSRFSPGRSSLEGRRPPSNPSSSETSSPPPIFDKPATHSTGGMTSDESAAAEGTEDAWTELKPYLEAQTEAIVYAIQSVLSGVRSPTPSPTLSENLTQIITIVSSIVAVCKDNLPPESAPQGEEVLRELGDHANKLSEVQAQAEVTKESRQIMAKSSFAVANAMKGLMKL</sequence>
<dbReference type="GO" id="GO:0005826">
    <property type="term" value="C:actomyosin contractile ring"/>
    <property type="evidence" value="ECO:0007669"/>
    <property type="project" value="TreeGrafter"/>
</dbReference>
<dbReference type="SMART" id="SM00555">
    <property type="entry name" value="GIT"/>
    <property type="match status" value="2"/>
</dbReference>
<feature type="domain" description="GIT Spa2 homology (SHD)" evidence="4">
    <location>
        <begin position="125"/>
        <end position="155"/>
    </location>
</feature>
<dbReference type="InterPro" id="IPR056439">
    <property type="entry name" value="VBS_C3G9"/>
</dbReference>
<evidence type="ECO:0000256" key="2">
    <source>
        <dbReference type="SAM" id="Coils"/>
    </source>
</evidence>
<dbReference type="RefSeq" id="XP_027611847.1">
    <property type="nucleotide sequence ID" value="XM_027756046.1"/>
</dbReference>
<dbReference type="GO" id="GO:0005078">
    <property type="term" value="F:MAP-kinase scaffold activity"/>
    <property type="evidence" value="ECO:0007669"/>
    <property type="project" value="TreeGrafter"/>
</dbReference>
<keyword evidence="1" id="KW-0677">Repeat</keyword>
<dbReference type="Pfam" id="PF23742">
    <property type="entry name" value="VBS_C3G9"/>
    <property type="match status" value="1"/>
</dbReference>
<dbReference type="InterPro" id="IPR039892">
    <property type="entry name" value="Spa2/Sph1"/>
</dbReference>
<name>A0A401GFG0_9APHY</name>
<feature type="region of interest" description="Disordered" evidence="3">
    <location>
        <begin position="1"/>
        <end position="43"/>
    </location>
</feature>
<dbReference type="Pfam" id="PF08518">
    <property type="entry name" value="GIT_SHD"/>
    <property type="match status" value="2"/>
</dbReference>
<dbReference type="PANTHER" id="PTHR21601:SF0">
    <property type="entry name" value="PROTEIN SPA2-RELATED"/>
    <property type="match status" value="1"/>
</dbReference>
<dbReference type="OrthoDB" id="5588096at2759"/>
<dbReference type="InParanoid" id="A0A401GFG0"/>
<accession>A0A401GFG0</accession>
<protein>
    <recommendedName>
        <fullName evidence="4">GIT Spa2 homology (SHD) domain-containing protein</fullName>
    </recommendedName>
</protein>
<comment type="caution">
    <text evidence="5">The sequence shown here is derived from an EMBL/GenBank/DDBJ whole genome shotgun (WGS) entry which is preliminary data.</text>
</comment>
<feature type="compositionally biased region" description="Low complexity" evidence="3">
    <location>
        <begin position="297"/>
        <end position="316"/>
    </location>
</feature>
<keyword evidence="2" id="KW-0175">Coiled coil</keyword>
<evidence type="ECO:0000259" key="4">
    <source>
        <dbReference type="SMART" id="SM00555"/>
    </source>
</evidence>
<feature type="compositionally biased region" description="Basic and acidic residues" evidence="3">
    <location>
        <begin position="801"/>
        <end position="812"/>
    </location>
</feature>
<organism evidence="5 6">
    <name type="scientific">Sparassis crispa</name>
    <dbReference type="NCBI Taxonomy" id="139825"/>
    <lineage>
        <taxon>Eukaryota</taxon>
        <taxon>Fungi</taxon>
        <taxon>Dikarya</taxon>
        <taxon>Basidiomycota</taxon>
        <taxon>Agaricomycotina</taxon>
        <taxon>Agaricomycetes</taxon>
        <taxon>Polyporales</taxon>
        <taxon>Sparassidaceae</taxon>
        <taxon>Sparassis</taxon>
    </lineage>
</organism>
<dbReference type="PANTHER" id="PTHR21601">
    <property type="entry name" value="SPA2 PROTEIN"/>
    <property type="match status" value="1"/>
</dbReference>
<dbReference type="Proteomes" id="UP000287166">
    <property type="component" value="Unassembled WGS sequence"/>
</dbReference>
<evidence type="ECO:0000256" key="3">
    <source>
        <dbReference type="SAM" id="MobiDB-lite"/>
    </source>
</evidence>
<evidence type="ECO:0000313" key="6">
    <source>
        <dbReference type="Proteomes" id="UP000287166"/>
    </source>
</evidence>
<dbReference type="Pfam" id="PF12205">
    <property type="entry name" value="GIT1_C"/>
    <property type="match status" value="1"/>
</dbReference>
<keyword evidence="6" id="KW-1185">Reference proteome</keyword>
<evidence type="ECO:0000313" key="5">
    <source>
        <dbReference type="EMBL" id="GBE80934.1"/>
    </source>
</evidence>
<dbReference type="STRING" id="139825.A0A401GFG0"/>
<feature type="coiled-coil region" evidence="2">
    <location>
        <begin position="461"/>
        <end position="632"/>
    </location>
</feature>
<dbReference type="InterPro" id="IPR013724">
    <property type="entry name" value="GIT_SHD"/>
</dbReference>
<dbReference type="GO" id="GO:1902716">
    <property type="term" value="C:cell cortex of growing cell tip"/>
    <property type="evidence" value="ECO:0007669"/>
    <property type="project" value="TreeGrafter"/>
</dbReference>
<dbReference type="InterPro" id="IPR022018">
    <property type="entry name" value="GIT1_C"/>
</dbReference>
<feature type="compositionally biased region" description="Gly residues" evidence="3">
    <location>
        <begin position="378"/>
        <end position="387"/>
    </location>
</feature>
<dbReference type="EMBL" id="BFAD01000003">
    <property type="protein sequence ID" value="GBE80934.1"/>
    <property type="molecule type" value="Genomic_DNA"/>
</dbReference>
<feature type="region of interest" description="Disordered" evidence="3">
    <location>
        <begin position="155"/>
        <end position="322"/>
    </location>
</feature>
<feature type="domain" description="GIT Spa2 homology (SHD)" evidence="4">
    <location>
        <begin position="74"/>
        <end position="104"/>
    </location>
</feature>
<reference evidence="5 6" key="1">
    <citation type="journal article" date="2018" name="Sci. Rep.">
        <title>Genome sequence of the cauliflower mushroom Sparassis crispa (Hanabiratake) and its association with beneficial usage.</title>
        <authorList>
            <person name="Kiyama R."/>
            <person name="Furutani Y."/>
            <person name="Kawaguchi K."/>
            <person name="Nakanishi T."/>
        </authorList>
    </citation>
    <scope>NUCLEOTIDE SEQUENCE [LARGE SCALE GENOMIC DNA]</scope>
</reference>
<feature type="compositionally biased region" description="Basic and acidic residues" evidence="3">
    <location>
        <begin position="220"/>
        <end position="233"/>
    </location>
</feature>
<feature type="region of interest" description="Disordered" evidence="3">
    <location>
        <begin position="334"/>
        <end position="449"/>
    </location>
</feature>
<feature type="compositionally biased region" description="Polar residues" evidence="3">
    <location>
        <begin position="870"/>
        <end position="880"/>
    </location>
</feature>
<evidence type="ECO:0000256" key="1">
    <source>
        <dbReference type="ARBA" id="ARBA00022737"/>
    </source>
</evidence>
<dbReference type="GeneID" id="38777851"/>
<feature type="compositionally biased region" description="Basic and acidic residues" evidence="3">
    <location>
        <begin position="337"/>
        <end position="367"/>
    </location>
</feature>
<dbReference type="AlphaFoldDB" id="A0A401GFG0"/>
<feature type="compositionally biased region" description="Basic and acidic residues" evidence="3">
    <location>
        <begin position="264"/>
        <end position="287"/>
    </location>
</feature>
<feature type="compositionally biased region" description="Polar residues" evidence="3">
    <location>
        <begin position="780"/>
        <end position="799"/>
    </location>
</feature>
<feature type="region of interest" description="Disordered" evidence="3">
    <location>
        <begin position="776"/>
        <end position="888"/>
    </location>
</feature>
<gene>
    <name evidence="5" type="ORF">SCP_0306560</name>
</gene>
<proteinExistence type="predicted"/>